<evidence type="ECO:0000313" key="1">
    <source>
        <dbReference type="EMBL" id="GAH59876.1"/>
    </source>
</evidence>
<accession>X1GPR0</accession>
<reference evidence="1" key="1">
    <citation type="journal article" date="2014" name="Front. Microbiol.">
        <title>High frequency of phylogenetically diverse reductive dehalogenase-homologous genes in deep subseafloor sedimentary metagenomes.</title>
        <authorList>
            <person name="Kawai M."/>
            <person name="Futagami T."/>
            <person name="Toyoda A."/>
            <person name="Takaki Y."/>
            <person name="Nishi S."/>
            <person name="Hori S."/>
            <person name="Arai W."/>
            <person name="Tsubouchi T."/>
            <person name="Morono Y."/>
            <person name="Uchiyama I."/>
            <person name="Ito T."/>
            <person name="Fujiyama A."/>
            <person name="Inagaki F."/>
            <person name="Takami H."/>
        </authorList>
    </citation>
    <scope>NUCLEOTIDE SEQUENCE</scope>
    <source>
        <strain evidence="1">Expedition CK06-06</strain>
    </source>
</reference>
<feature type="non-terminal residue" evidence="1">
    <location>
        <position position="1"/>
    </location>
</feature>
<name>X1GPR0_9ZZZZ</name>
<gene>
    <name evidence="1" type="ORF">S03H2_30940</name>
</gene>
<dbReference type="AlphaFoldDB" id="X1GPR0"/>
<proteinExistence type="predicted"/>
<dbReference type="EMBL" id="BARU01018740">
    <property type="protein sequence ID" value="GAH59876.1"/>
    <property type="molecule type" value="Genomic_DNA"/>
</dbReference>
<protein>
    <submittedName>
        <fullName evidence="1">Uncharacterized protein</fullName>
    </submittedName>
</protein>
<sequence>CNEILVRLYEIFETRKKQDLTPQKSKKQDLTPQVFKL</sequence>
<organism evidence="1">
    <name type="scientific">marine sediment metagenome</name>
    <dbReference type="NCBI Taxonomy" id="412755"/>
    <lineage>
        <taxon>unclassified sequences</taxon>
        <taxon>metagenomes</taxon>
        <taxon>ecological metagenomes</taxon>
    </lineage>
</organism>
<comment type="caution">
    <text evidence="1">The sequence shown here is derived from an EMBL/GenBank/DDBJ whole genome shotgun (WGS) entry which is preliminary data.</text>
</comment>